<dbReference type="Gene3D" id="1.10.357.10">
    <property type="entry name" value="Tetracycline Repressor, domain 2"/>
    <property type="match status" value="1"/>
</dbReference>
<dbReference type="PANTHER" id="PTHR30055:SF175">
    <property type="entry name" value="HTH-TYPE TRANSCRIPTIONAL REPRESSOR KSTR2"/>
    <property type="match status" value="1"/>
</dbReference>
<dbReference type="Proteomes" id="UP000325466">
    <property type="component" value="Unassembled WGS sequence"/>
</dbReference>
<gene>
    <name evidence="7" type="ORF">RAJCM14343_3385</name>
</gene>
<evidence type="ECO:0000256" key="1">
    <source>
        <dbReference type="ARBA" id="ARBA00022491"/>
    </source>
</evidence>
<evidence type="ECO:0000313" key="8">
    <source>
        <dbReference type="Proteomes" id="UP000325466"/>
    </source>
</evidence>
<dbReference type="InterPro" id="IPR036271">
    <property type="entry name" value="Tet_transcr_reg_TetR-rel_C_sf"/>
</dbReference>
<evidence type="ECO:0000256" key="4">
    <source>
        <dbReference type="ARBA" id="ARBA00023163"/>
    </source>
</evidence>
<organism evidence="7 8">
    <name type="scientific">Rhodococcus aetherivorans</name>
    <dbReference type="NCBI Taxonomy" id="191292"/>
    <lineage>
        <taxon>Bacteria</taxon>
        <taxon>Bacillati</taxon>
        <taxon>Actinomycetota</taxon>
        <taxon>Actinomycetes</taxon>
        <taxon>Mycobacteriales</taxon>
        <taxon>Nocardiaceae</taxon>
        <taxon>Rhodococcus</taxon>
    </lineage>
</organism>
<dbReference type="PROSITE" id="PS50977">
    <property type="entry name" value="HTH_TETR_2"/>
    <property type="match status" value="1"/>
</dbReference>
<dbReference type="PRINTS" id="PR00455">
    <property type="entry name" value="HTHTETR"/>
</dbReference>
<evidence type="ECO:0000256" key="3">
    <source>
        <dbReference type="ARBA" id="ARBA00023125"/>
    </source>
</evidence>
<dbReference type="InterPro" id="IPR050109">
    <property type="entry name" value="HTH-type_TetR-like_transc_reg"/>
</dbReference>
<keyword evidence="8" id="KW-1185">Reference proteome</keyword>
<accession>A0ABQ0YNI4</accession>
<keyword evidence="2" id="KW-0805">Transcription regulation</keyword>
<evidence type="ECO:0000259" key="6">
    <source>
        <dbReference type="PROSITE" id="PS50977"/>
    </source>
</evidence>
<dbReference type="InterPro" id="IPR009057">
    <property type="entry name" value="Homeodomain-like_sf"/>
</dbReference>
<dbReference type="InterPro" id="IPR001647">
    <property type="entry name" value="HTH_TetR"/>
</dbReference>
<keyword evidence="3 5" id="KW-0238">DNA-binding</keyword>
<keyword evidence="1" id="KW-0678">Repressor</keyword>
<dbReference type="EMBL" id="BLAH01000091">
    <property type="protein sequence ID" value="GES38125.1"/>
    <property type="molecule type" value="Genomic_DNA"/>
</dbReference>
<dbReference type="InterPro" id="IPR041490">
    <property type="entry name" value="KstR2_TetR_C"/>
</dbReference>
<dbReference type="Pfam" id="PF00440">
    <property type="entry name" value="TetR_N"/>
    <property type="match status" value="1"/>
</dbReference>
<sequence length="193" mass="21854">MTMTSDRRDEIMRLAAELFATKGIGPTTVRDIGERAGVFSGSLYHFFRSKNALVAEILSGFMADIDQRFRRVVEISTSPRETVRGLIHQTLVVIEEHPHPTAIYQQNRQYLRDNGLLDVVDAPSRTVRDYWLTTIATGVADGSFRSDIPAEVFYRTVRDALWASMHWPGRDGYTTDEFTDVLVALFFGGFAEE</sequence>
<dbReference type="Pfam" id="PF17932">
    <property type="entry name" value="TetR_C_24"/>
    <property type="match status" value="1"/>
</dbReference>
<comment type="caution">
    <text evidence="7">The sequence shown here is derived from an EMBL/GenBank/DDBJ whole genome shotgun (WGS) entry which is preliminary data.</text>
</comment>
<evidence type="ECO:0000313" key="7">
    <source>
        <dbReference type="EMBL" id="GES38125.1"/>
    </source>
</evidence>
<dbReference type="PANTHER" id="PTHR30055">
    <property type="entry name" value="HTH-TYPE TRANSCRIPTIONAL REGULATOR RUTR"/>
    <property type="match status" value="1"/>
</dbReference>
<dbReference type="SUPFAM" id="SSF48498">
    <property type="entry name" value="Tetracyclin repressor-like, C-terminal domain"/>
    <property type="match status" value="1"/>
</dbReference>
<protein>
    <submittedName>
        <fullName evidence="7">Transcriptional factor in putative operon</fullName>
    </submittedName>
</protein>
<keyword evidence="4" id="KW-0804">Transcription</keyword>
<feature type="DNA-binding region" description="H-T-H motif" evidence="5">
    <location>
        <begin position="28"/>
        <end position="47"/>
    </location>
</feature>
<evidence type="ECO:0000256" key="2">
    <source>
        <dbReference type="ARBA" id="ARBA00023015"/>
    </source>
</evidence>
<feature type="domain" description="HTH tetR-type" evidence="6">
    <location>
        <begin position="5"/>
        <end position="65"/>
    </location>
</feature>
<reference evidence="7 8" key="1">
    <citation type="journal article" date="2018" name="Biodegradation">
        <title>1,4-Dioxane degradation characteristics of Rhodococcus aetherivorans JCM 14343.</title>
        <authorList>
            <person name="Inoue D."/>
            <person name="Tsunoda T."/>
            <person name="Yamamoto N."/>
            <person name="Ike M."/>
            <person name="Sei K."/>
        </authorList>
    </citation>
    <scope>NUCLEOTIDE SEQUENCE [LARGE SCALE GENOMIC DNA]</scope>
    <source>
        <strain evidence="7 8">JCM 14343</strain>
    </source>
</reference>
<dbReference type="SUPFAM" id="SSF46689">
    <property type="entry name" value="Homeodomain-like"/>
    <property type="match status" value="1"/>
</dbReference>
<dbReference type="Gene3D" id="1.10.10.60">
    <property type="entry name" value="Homeodomain-like"/>
    <property type="match status" value="1"/>
</dbReference>
<evidence type="ECO:0000256" key="5">
    <source>
        <dbReference type="PROSITE-ProRule" id="PRU00335"/>
    </source>
</evidence>
<proteinExistence type="predicted"/>
<name>A0ABQ0YNI4_9NOCA</name>